<keyword evidence="16" id="KW-1185">Reference proteome</keyword>
<evidence type="ECO:0000256" key="9">
    <source>
        <dbReference type="ARBA" id="ARBA00023136"/>
    </source>
</evidence>
<evidence type="ECO:0000256" key="7">
    <source>
        <dbReference type="ARBA" id="ARBA00022989"/>
    </source>
</evidence>
<keyword evidence="6" id="KW-0391">Immunity</keyword>
<dbReference type="InterPro" id="IPR013783">
    <property type="entry name" value="Ig-like_fold"/>
</dbReference>
<keyword evidence="10" id="KW-0675">Receptor</keyword>
<evidence type="ECO:0000256" key="10">
    <source>
        <dbReference type="ARBA" id="ARBA00023170"/>
    </source>
</evidence>
<dbReference type="GO" id="GO:0045059">
    <property type="term" value="P:positive thymic T cell selection"/>
    <property type="evidence" value="ECO:0000318"/>
    <property type="project" value="GO_Central"/>
</dbReference>
<dbReference type="Bgee" id="ENSMODG00000013514">
    <property type="expression patterns" value="Expressed in blood and 17 other cell types or tissues"/>
</dbReference>
<dbReference type="FunCoup" id="A0A5F8GEY2">
    <property type="interactions" value="120"/>
</dbReference>
<dbReference type="PROSITE" id="PS51055">
    <property type="entry name" value="ITAM_1"/>
    <property type="match status" value="1"/>
</dbReference>
<dbReference type="SMART" id="SM00408">
    <property type="entry name" value="IGc2"/>
    <property type="match status" value="1"/>
</dbReference>
<feature type="transmembrane region" description="Helical" evidence="13">
    <location>
        <begin position="171"/>
        <end position="197"/>
    </location>
</feature>
<evidence type="ECO:0000256" key="13">
    <source>
        <dbReference type="SAM" id="Phobius"/>
    </source>
</evidence>
<dbReference type="GO" id="GO:0009897">
    <property type="term" value="C:external side of plasma membrane"/>
    <property type="evidence" value="ECO:0000318"/>
    <property type="project" value="GO_Central"/>
</dbReference>
<dbReference type="InterPro" id="IPR003598">
    <property type="entry name" value="Ig_sub2"/>
</dbReference>
<dbReference type="GeneTree" id="ENSGT00940000153312"/>
<keyword evidence="7 13" id="KW-1133">Transmembrane helix</keyword>
<keyword evidence="5" id="KW-0732">Signal</keyword>
<comment type="subcellular location">
    <subcellularLocation>
        <location evidence="1">Cell membrane</location>
        <topology evidence="1">Single-pass type I membrane protein</topology>
    </subcellularLocation>
</comment>
<evidence type="ECO:0000256" key="5">
    <source>
        <dbReference type="ARBA" id="ARBA00022729"/>
    </source>
</evidence>
<dbReference type="SMART" id="SM00077">
    <property type="entry name" value="ITAM"/>
    <property type="match status" value="1"/>
</dbReference>
<evidence type="ECO:0000256" key="2">
    <source>
        <dbReference type="ARBA" id="ARBA00021773"/>
    </source>
</evidence>
<organism evidence="15 16">
    <name type="scientific">Monodelphis domestica</name>
    <name type="common">Gray short-tailed opossum</name>
    <dbReference type="NCBI Taxonomy" id="13616"/>
    <lineage>
        <taxon>Eukaryota</taxon>
        <taxon>Metazoa</taxon>
        <taxon>Chordata</taxon>
        <taxon>Craniata</taxon>
        <taxon>Vertebrata</taxon>
        <taxon>Euteleostomi</taxon>
        <taxon>Mammalia</taxon>
        <taxon>Metatheria</taxon>
        <taxon>Didelphimorphia</taxon>
        <taxon>Didelphidae</taxon>
        <taxon>Monodelphis</taxon>
    </lineage>
</organism>
<keyword evidence="9 13" id="KW-0472">Membrane</keyword>
<dbReference type="PANTHER" id="PTHR10570">
    <property type="entry name" value="T-CELL SURFACE GLYCOPROTEIN CD3 GAMMA CHAIN / DELTA CHAIN"/>
    <property type="match status" value="1"/>
</dbReference>
<evidence type="ECO:0000256" key="3">
    <source>
        <dbReference type="ARBA" id="ARBA00022475"/>
    </source>
</evidence>
<dbReference type="GO" id="GO:0042105">
    <property type="term" value="C:alpha-beta T cell receptor complex"/>
    <property type="evidence" value="ECO:0000318"/>
    <property type="project" value="GO_Central"/>
</dbReference>
<protein>
    <recommendedName>
        <fullName evidence="2">T-cell surface glycoprotein CD3 epsilon chain</fullName>
    </recommendedName>
</protein>
<dbReference type="SUPFAM" id="SSF48726">
    <property type="entry name" value="Immunoglobulin"/>
    <property type="match status" value="1"/>
</dbReference>
<evidence type="ECO:0000256" key="8">
    <source>
        <dbReference type="ARBA" id="ARBA00023130"/>
    </source>
</evidence>
<evidence type="ECO:0000259" key="14">
    <source>
        <dbReference type="SMART" id="SM00408"/>
    </source>
</evidence>
<dbReference type="Proteomes" id="UP000002280">
    <property type="component" value="Chromosome 4"/>
</dbReference>
<keyword evidence="4 13" id="KW-0812">Transmembrane</keyword>
<evidence type="ECO:0000313" key="16">
    <source>
        <dbReference type="Proteomes" id="UP000002280"/>
    </source>
</evidence>
<dbReference type="AlphaFoldDB" id="A0A5F8GEY2"/>
<dbReference type="InterPro" id="IPR015484">
    <property type="entry name" value="CD3_esu/gsu/dsu"/>
</dbReference>
<dbReference type="InterPro" id="IPR003110">
    <property type="entry name" value="Phos_immunorcpt_sig_ITAM"/>
</dbReference>
<dbReference type="GO" id="GO:0004888">
    <property type="term" value="F:transmembrane signaling receptor activity"/>
    <property type="evidence" value="ECO:0000318"/>
    <property type="project" value="GO_Central"/>
</dbReference>
<reference evidence="15" key="3">
    <citation type="submission" date="2025-09" db="UniProtKB">
        <authorList>
            <consortium name="Ensembl"/>
        </authorList>
    </citation>
    <scope>IDENTIFICATION</scope>
</reference>
<proteinExistence type="predicted"/>
<feature type="region of interest" description="Disordered" evidence="12">
    <location>
        <begin position="204"/>
        <end position="239"/>
    </location>
</feature>
<evidence type="ECO:0000256" key="4">
    <source>
        <dbReference type="ARBA" id="ARBA00022692"/>
    </source>
</evidence>
<dbReference type="GO" id="GO:0007166">
    <property type="term" value="P:cell surface receptor signaling pathway"/>
    <property type="evidence" value="ECO:0000318"/>
    <property type="project" value="GO_Central"/>
</dbReference>
<reference evidence="15" key="2">
    <citation type="submission" date="2025-08" db="UniProtKB">
        <authorList>
            <consortium name="Ensembl"/>
        </authorList>
    </citation>
    <scope>IDENTIFICATION</scope>
</reference>
<dbReference type="InterPro" id="IPR036179">
    <property type="entry name" value="Ig-like_dom_sf"/>
</dbReference>
<sequence length="252" mass="27729">VVNCSQGQGRHRPGLVQKNAGSEPLYLLFLRLQSISRDGQKAGSLVVGLYSCTRNARGCLHRGPSQPPSQHPPCHPCVWGEDLEEDPQKYKFGVSISGTQVTLTCPEKSEDLIIWKKNNVLINGVESYQLTLDDSETEYSGHFHCKKKSSPSDEGYFLYLKARVCHGCLEMGVLTVAGIIIADVFITLGVLILVYHWSKKQKAKSKPVRGGGAGGKTRGVNKESPPPVPNPDYEPIRKGQRELYAGLNQRAM</sequence>
<dbReference type="Pfam" id="PF16681">
    <property type="entry name" value="Ig_5"/>
    <property type="match status" value="1"/>
</dbReference>
<dbReference type="Ensembl" id="ENSMODT00000086225.1">
    <property type="protein sequence ID" value="ENSMODP00000046017.1"/>
    <property type="gene ID" value="ENSMODG00000013514.4"/>
</dbReference>
<dbReference type="Gene3D" id="2.60.40.10">
    <property type="entry name" value="Immunoglobulins"/>
    <property type="match status" value="1"/>
</dbReference>
<accession>A0A5F8GEY2</accession>
<evidence type="ECO:0000256" key="1">
    <source>
        <dbReference type="ARBA" id="ARBA00004251"/>
    </source>
</evidence>
<reference evidence="15 16" key="1">
    <citation type="journal article" date="2007" name="Nature">
        <title>Genome of the marsupial Monodelphis domestica reveals innovation in non-coding sequences.</title>
        <authorList>
            <person name="Mikkelsen T.S."/>
            <person name="Wakefield M.J."/>
            <person name="Aken B."/>
            <person name="Amemiya C.T."/>
            <person name="Chang J.L."/>
            <person name="Duke S."/>
            <person name="Garber M."/>
            <person name="Gentles A.J."/>
            <person name="Goodstadt L."/>
            <person name="Heger A."/>
            <person name="Jurka J."/>
            <person name="Kamal M."/>
            <person name="Mauceli E."/>
            <person name="Searle S.M."/>
            <person name="Sharpe T."/>
            <person name="Baker M.L."/>
            <person name="Batzer M.A."/>
            <person name="Benos P.V."/>
            <person name="Belov K."/>
            <person name="Clamp M."/>
            <person name="Cook A."/>
            <person name="Cuff J."/>
            <person name="Das R."/>
            <person name="Davidow L."/>
            <person name="Deakin J.E."/>
            <person name="Fazzari M.J."/>
            <person name="Glass J.L."/>
            <person name="Grabherr M."/>
            <person name="Greally J.M."/>
            <person name="Gu W."/>
            <person name="Hore T.A."/>
            <person name="Huttley G.A."/>
            <person name="Kleber M."/>
            <person name="Jirtle R.L."/>
            <person name="Koina E."/>
            <person name="Lee J.T."/>
            <person name="Mahony S."/>
            <person name="Marra M.A."/>
            <person name="Miller R.D."/>
            <person name="Nicholls R.D."/>
            <person name="Oda M."/>
            <person name="Papenfuss A.T."/>
            <person name="Parra Z.E."/>
            <person name="Pollock D.D."/>
            <person name="Ray D.A."/>
            <person name="Schein J.E."/>
            <person name="Speed T.P."/>
            <person name="Thompson K."/>
            <person name="VandeBerg J.L."/>
            <person name="Wade C.M."/>
            <person name="Walker J.A."/>
            <person name="Waters P.D."/>
            <person name="Webber C."/>
            <person name="Weidman J.R."/>
            <person name="Xie X."/>
            <person name="Zody M.C."/>
            <person name="Baldwin J."/>
            <person name="Abdouelleil A."/>
            <person name="Abdulkadir J."/>
            <person name="Abebe A."/>
            <person name="Abera B."/>
            <person name="Abreu J."/>
            <person name="Acer S.C."/>
            <person name="Aftuck L."/>
            <person name="Alexander A."/>
            <person name="An P."/>
            <person name="Anderson E."/>
            <person name="Anderson S."/>
            <person name="Arachi H."/>
            <person name="Azer M."/>
            <person name="Bachantsang P."/>
            <person name="Barry A."/>
            <person name="Bayul T."/>
            <person name="Berlin A."/>
            <person name="Bessette D."/>
            <person name="Bloom T."/>
            <person name="Bloom T."/>
            <person name="Boguslavskiy L."/>
            <person name="Bonnet C."/>
            <person name="Boukhgalter B."/>
            <person name="Bourzgui I."/>
            <person name="Brown A."/>
            <person name="Cahill P."/>
            <person name="Channer S."/>
            <person name="Cheshatsang Y."/>
            <person name="Chuda L."/>
            <person name="Citroen M."/>
            <person name="Collymore A."/>
            <person name="Cooke P."/>
            <person name="Costello M."/>
            <person name="D'Aco K."/>
            <person name="Daza R."/>
            <person name="De Haan G."/>
            <person name="DeGray S."/>
            <person name="DeMaso C."/>
            <person name="Dhargay N."/>
            <person name="Dooley K."/>
            <person name="Dooley E."/>
            <person name="Doricent M."/>
            <person name="Dorje P."/>
            <person name="Dorjee K."/>
            <person name="Dupes A."/>
            <person name="Elong R."/>
            <person name="Falk J."/>
            <person name="Farina A."/>
            <person name="Faro S."/>
            <person name="Ferguson D."/>
            <person name="Fisher S."/>
            <person name="Foley C.D."/>
            <person name="Franke A."/>
            <person name="Friedrich D."/>
            <person name="Gadbois L."/>
            <person name="Gearin G."/>
            <person name="Gearin C.R."/>
            <person name="Giannoukos G."/>
            <person name="Goode T."/>
            <person name="Graham J."/>
            <person name="Grandbois E."/>
            <person name="Grewal S."/>
            <person name="Gyaltsen K."/>
            <person name="Hafez N."/>
            <person name="Hagos B."/>
            <person name="Hall J."/>
            <person name="Henson C."/>
            <person name="Hollinger A."/>
            <person name="Honan T."/>
            <person name="Huard M.D."/>
            <person name="Hughes L."/>
            <person name="Hurhula B."/>
            <person name="Husby M.E."/>
            <person name="Kamat A."/>
            <person name="Kanga B."/>
            <person name="Kashin S."/>
            <person name="Khazanovich D."/>
            <person name="Kisner P."/>
            <person name="Lance K."/>
            <person name="Lara M."/>
            <person name="Lee W."/>
            <person name="Lennon N."/>
            <person name="Letendre F."/>
            <person name="LeVine R."/>
            <person name="Lipovsky A."/>
            <person name="Liu X."/>
            <person name="Liu J."/>
            <person name="Liu S."/>
            <person name="Lokyitsang T."/>
            <person name="Lokyitsang Y."/>
            <person name="Lubonja R."/>
            <person name="Lui A."/>
            <person name="MacDonald P."/>
            <person name="Magnisalis V."/>
            <person name="Maru K."/>
            <person name="Matthews C."/>
            <person name="McCusker W."/>
            <person name="McDonough S."/>
            <person name="Mehta T."/>
            <person name="Meldrim J."/>
            <person name="Meneus L."/>
            <person name="Mihai O."/>
            <person name="Mihalev A."/>
            <person name="Mihova T."/>
            <person name="Mittelman R."/>
            <person name="Mlenga V."/>
            <person name="Montmayeur A."/>
            <person name="Mulrain L."/>
            <person name="Navidi A."/>
            <person name="Naylor J."/>
            <person name="Negash T."/>
            <person name="Nguyen T."/>
            <person name="Nguyen N."/>
            <person name="Nicol R."/>
            <person name="Norbu C."/>
            <person name="Norbu N."/>
            <person name="Novod N."/>
            <person name="O'Neill B."/>
            <person name="Osman S."/>
            <person name="Markiewicz E."/>
            <person name="Oyono O.L."/>
            <person name="Patti C."/>
            <person name="Phunkhang P."/>
            <person name="Pierre F."/>
            <person name="Priest M."/>
            <person name="Raghuraman S."/>
            <person name="Rege F."/>
            <person name="Reyes R."/>
            <person name="Rise C."/>
            <person name="Rogov P."/>
            <person name="Ross K."/>
            <person name="Ryan E."/>
            <person name="Settipalli S."/>
            <person name="Shea T."/>
            <person name="Sherpa N."/>
            <person name="Shi L."/>
            <person name="Shih D."/>
            <person name="Sparrow T."/>
            <person name="Spaulding J."/>
            <person name="Stalker J."/>
            <person name="Stange-Thomann N."/>
            <person name="Stavropoulos S."/>
            <person name="Stone C."/>
            <person name="Strader C."/>
            <person name="Tesfaye S."/>
            <person name="Thomson T."/>
            <person name="Thoulutsang Y."/>
            <person name="Thoulutsang D."/>
            <person name="Topham K."/>
            <person name="Topping I."/>
            <person name="Tsamla T."/>
            <person name="Vassiliev H."/>
            <person name="Vo A."/>
            <person name="Wangchuk T."/>
            <person name="Wangdi T."/>
            <person name="Weiand M."/>
            <person name="Wilkinson J."/>
            <person name="Wilson A."/>
            <person name="Yadav S."/>
            <person name="Young G."/>
            <person name="Yu Q."/>
            <person name="Zembek L."/>
            <person name="Zhong D."/>
            <person name="Zimmer A."/>
            <person name="Zwirko Z."/>
            <person name="Jaffe D.B."/>
            <person name="Alvarez P."/>
            <person name="Brockman W."/>
            <person name="Butler J."/>
            <person name="Chin C."/>
            <person name="Gnerre S."/>
            <person name="MacCallum I."/>
            <person name="Graves J.A."/>
            <person name="Ponting C.P."/>
            <person name="Breen M."/>
            <person name="Samollow P.B."/>
            <person name="Lander E.S."/>
            <person name="Lindblad-Toh K."/>
        </authorList>
    </citation>
    <scope>NUCLEOTIDE SEQUENCE [LARGE SCALE GENOMIC DNA]</scope>
</reference>
<dbReference type="GO" id="GO:0002250">
    <property type="term" value="P:adaptive immune response"/>
    <property type="evidence" value="ECO:0007669"/>
    <property type="project" value="UniProtKB-KW"/>
</dbReference>
<keyword evidence="3" id="KW-1003">Cell membrane</keyword>
<evidence type="ECO:0000256" key="6">
    <source>
        <dbReference type="ARBA" id="ARBA00022859"/>
    </source>
</evidence>
<feature type="domain" description="Immunoglobulin subtype 2" evidence="14">
    <location>
        <begin position="96"/>
        <end position="152"/>
    </location>
</feature>
<dbReference type="InParanoid" id="A0A5F8GEY2"/>
<evidence type="ECO:0000256" key="11">
    <source>
        <dbReference type="ARBA" id="ARBA00023319"/>
    </source>
</evidence>
<keyword evidence="8" id="KW-1064">Adaptive immunity</keyword>
<dbReference type="PANTHER" id="PTHR10570:SF9">
    <property type="entry name" value="T-CELL SURFACE GLYCOPROTEIN CD3 EPSILON CHAIN"/>
    <property type="match status" value="1"/>
</dbReference>
<name>A0A5F8GEY2_MONDO</name>
<dbReference type="OMA" id="TITCPFE"/>
<dbReference type="STRING" id="13616.ENSMODP00000046017"/>
<evidence type="ECO:0000256" key="12">
    <source>
        <dbReference type="SAM" id="MobiDB-lite"/>
    </source>
</evidence>
<evidence type="ECO:0000313" key="15">
    <source>
        <dbReference type="Ensembl" id="ENSMODP00000046017.1"/>
    </source>
</evidence>
<keyword evidence="11" id="KW-0393">Immunoglobulin domain</keyword>